<feature type="transmembrane region" description="Helical" evidence="5">
    <location>
        <begin position="45"/>
        <end position="68"/>
    </location>
</feature>
<proteinExistence type="predicted"/>
<dbReference type="PANTHER" id="PTHR33507:SF3">
    <property type="entry name" value="INNER MEMBRANE PROTEIN YBBJ"/>
    <property type="match status" value="1"/>
</dbReference>
<dbReference type="SUPFAM" id="SSF141322">
    <property type="entry name" value="NfeD domain-like"/>
    <property type="match status" value="1"/>
</dbReference>
<organism evidence="7 8">
    <name type="scientific">Saccharopolyspora cebuensis</name>
    <dbReference type="NCBI Taxonomy" id="418759"/>
    <lineage>
        <taxon>Bacteria</taxon>
        <taxon>Bacillati</taxon>
        <taxon>Actinomycetota</taxon>
        <taxon>Actinomycetes</taxon>
        <taxon>Pseudonocardiales</taxon>
        <taxon>Pseudonocardiaceae</taxon>
        <taxon>Saccharopolyspora</taxon>
    </lineage>
</organism>
<comment type="caution">
    <text evidence="7">The sequence shown here is derived from an EMBL/GenBank/DDBJ whole genome shotgun (WGS) entry which is preliminary data.</text>
</comment>
<keyword evidence="3 5" id="KW-1133">Transmembrane helix</keyword>
<evidence type="ECO:0000256" key="2">
    <source>
        <dbReference type="ARBA" id="ARBA00022692"/>
    </source>
</evidence>
<name>A0ABV4CE05_9PSEU</name>
<dbReference type="InterPro" id="IPR012340">
    <property type="entry name" value="NA-bd_OB-fold"/>
</dbReference>
<evidence type="ECO:0000256" key="3">
    <source>
        <dbReference type="ARBA" id="ARBA00022989"/>
    </source>
</evidence>
<dbReference type="RefSeq" id="WP_345366373.1">
    <property type="nucleotide sequence ID" value="NZ_BAABII010000016.1"/>
</dbReference>
<keyword evidence="2 5" id="KW-0812">Transmembrane</keyword>
<dbReference type="InterPro" id="IPR052165">
    <property type="entry name" value="Membrane_assoc_protease"/>
</dbReference>
<dbReference type="EMBL" id="JBGEHV010000007">
    <property type="protein sequence ID" value="MEY8038999.1"/>
    <property type="molecule type" value="Genomic_DNA"/>
</dbReference>
<dbReference type="Proteomes" id="UP001564626">
    <property type="component" value="Unassembled WGS sequence"/>
</dbReference>
<dbReference type="Pfam" id="PF01957">
    <property type="entry name" value="NfeD"/>
    <property type="match status" value="1"/>
</dbReference>
<dbReference type="PANTHER" id="PTHR33507">
    <property type="entry name" value="INNER MEMBRANE PROTEIN YBBJ"/>
    <property type="match status" value="1"/>
</dbReference>
<gene>
    <name evidence="7" type="ORF">AB8O55_06290</name>
</gene>
<evidence type="ECO:0000256" key="5">
    <source>
        <dbReference type="SAM" id="Phobius"/>
    </source>
</evidence>
<comment type="subcellular location">
    <subcellularLocation>
        <location evidence="1">Membrane</location>
        <topology evidence="1">Multi-pass membrane protein</topology>
    </subcellularLocation>
</comment>
<evidence type="ECO:0000256" key="1">
    <source>
        <dbReference type="ARBA" id="ARBA00004141"/>
    </source>
</evidence>
<accession>A0ABV4CE05</accession>
<feature type="domain" description="NfeD-like C-terminal" evidence="6">
    <location>
        <begin position="83"/>
        <end position="138"/>
    </location>
</feature>
<protein>
    <submittedName>
        <fullName evidence="7">NfeD family protein</fullName>
    </submittedName>
</protein>
<evidence type="ECO:0000259" key="6">
    <source>
        <dbReference type="Pfam" id="PF01957"/>
    </source>
</evidence>
<dbReference type="InterPro" id="IPR002810">
    <property type="entry name" value="NfeD-like_C"/>
</dbReference>
<evidence type="ECO:0000313" key="8">
    <source>
        <dbReference type="Proteomes" id="UP001564626"/>
    </source>
</evidence>
<sequence length="142" mass="14672">MTPAVLWLIAGVVLVAAEALSGDFVLVMLGVAALAAAGVDVLGAPLWLDAVVFAVVSLGLIAVVRPAIKRRMNNPRELRTNVSALVGKEAFVESEVDARGGRIRLDGEVWSARAQGDDVFEVGERVTVIEIAGATAVVGAGI</sequence>
<evidence type="ECO:0000256" key="4">
    <source>
        <dbReference type="ARBA" id="ARBA00023136"/>
    </source>
</evidence>
<keyword evidence="4 5" id="KW-0472">Membrane</keyword>
<keyword evidence="8" id="KW-1185">Reference proteome</keyword>
<evidence type="ECO:0000313" key="7">
    <source>
        <dbReference type="EMBL" id="MEY8038999.1"/>
    </source>
</evidence>
<reference evidence="7 8" key="1">
    <citation type="submission" date="2024-08" db="EMBL/GenBank/DDBJ databases">
        <title>Genome mining of Saccharopolyspora cebuensis PGLac3 from Nigerian medicinal plant.</title>
        <authorList>
            <person name="Ezeobiora C.E."/>
            <person name="Igbokwe N.H."/>
            <person name="Amin D.H."/>
            <person name="Mendie U.E."/>
        </authorList>
    </citation>
    <scope>NUCLEOTIDE SEQUENCE [LARGE SCALE GENOMIC DNA]</scope>
    <source>
        <strain evidence="7 8">PGLac3</strain>
    </source>
</reference>
<dbReference type="Gene3D" id="2.40.50.140">
    <property type="entry name" value="Nucleic acid-binding proteins"/>
    <property type="match status" value="1"/>
</dbReference>